<keyword evidence="2" id="KW-1185">Reference proteome</keyword>
<dbReference type="AlphaFoldDB" id="A0A9P0F533"/>
<evidence type="ECO:0000313" key="2">
    <source>
        <dbReference type="Proteomes" id="UP001152759"/>
    </source>
</evidence>
<accession>A0A9P0F533</accession>
<organism evidence="1 2">
    <name type="scientific">Bemisia tabaci</name>
    <name type="common">Sweetpotato whitefly</name>
    <name type="synonym">Aleurodes tabaci</name>
    <dbReference type="NCBI Taxonomy" id="7038"/>
    <lineage>
        <taxon>Eukaryota</taxon>
        <taxon>Metazoa</taxon>
        <taxon>Ecdysozoa</taxon>
        <taxon>Arthropoda</taxon>
        <taxon>Hexapoda</taxon>
        <taxon>Insecta</taxon>
        <taxon>Pterygota</taxon>
        <taxon>Neoptera</taxon>
        <taxon>Paraneoptera</taxon>
        <taxon>Hemiptera</taxon>
        <taxon>Sternorrhyncha</taxon>
        <taxon>Aleyrodoidea</taxon>
        <taxon>Aleyrodidae</taxon>
        <taxon>Aleyrodinae</taxon>
        <taxon>Bemisia</taxon>
    </lineage>
</organism>
<reference evidence="1" key="1">
    <citation type="submission" date="2021-12" db="EMBL/GenBank/DDBJ databases">
        <authorList>
            <person name="King R."/>
        </authorList>
    </citation>
    <scope>NUCLEOTIDE SEQUENCE</scope>
</reference>
<dbReference type="Proteomes" id="UP001152759">
    <property type="component" value="Chromosome 5"/>
</dbReference>
<dbReference type="EMBL" id="OU963866">
    <property type="protein sequence ID" value="CAH0390057.1"/>
    <property type="molecule type" value="Genomic_DNA"/>
</dbReference>
<proteinExistence type="predicted"/>
<gene>
    <name evidence="1" type="ORF">BEMITA_LOCUS8817</name>
</gene>
<sequence length="91" mass="10303">MGTDIAGNSFRVASLSHQQQTMISSYPWQQHHQWNFTRYEPHSNQTAIQPPPKRYLSIGPSDLLQLPLLVNPLLEKSAVNQRVLPCHSAQA</sequence>
<name>A0A9P0F533_BEMTA</name>
<protein>
    <submittedName>
        <fullName evidence="1">Uncharacterized protein</fullName>
    </submittedName>
</protein>
<evidence type="ECO:0000313" key="1">
    <source>
        <dbReference type="EMBL" id="CAH0390057.1"/>
    </source>
</evidence>